<reference evidence="2 3" key="1">
    <citation type="submission" date="2019-08" db="EMBL/GenBank/DDBJ databases">
        <authorList>
            <person name="Dhanesh K."/>
            <person name="Kumar G."/>
            <person name="Sasikala C."/>
            <person name="Venkata Ramana C."/>
        </authorList>
    </citation>
    <scope>NUCLEOTIDE SEQUENCE [LARGE SCALE GENOMIC DNA]</scope>
    <source>
        <strain evidence="2 3">JC645</strain>
    </source>
</reference>
<feature type="region of interest" description="Disordered" evidence="1">
    <location>
        <begin position="684"/>
        <end position="725"/>
    </location>
</feature>
<organism evidence="2 3">
    <name type="scientific">Roseiconus nitratireducens</name>
    <dbReference type="NCBI Taxonomy" id="2605748"/>
    <lineage>
        <taxon>Bacteria</taxon>
        <taxon>Pseudomonadati</taxon>
        <taxon>Planctomycetota</taxon>
        <taxon>Planctomycetia</taxon>
        <taxon>Pirellulales</taxon>
        <taxon>Pirellulaceae</taxon>
        <taxon>Roseiconus</taxon>
    </lineage>
</organism>
<dbReference type="EMBL" id="VWOX01000004">
    <property type="protein sequence ID" value="KAA5544451.1"/>
    <property type="molecule type" value="Genomic_DNA"/>
</dbReference>
<feature type="region of interest" description="Disordered" evidence="1">
    <location>
        <begin position="472"/>
        <end position="498"/>
    </location>
</feature>
<dbReference type="Proteomes" id="UP000324479">
    <property type="component" value="Unassembled WGS sequence"/>
</dbReference>
<comment type="caution">
    <text evidence="2">The sequence shown here is derived from an EMBL/GenBank/DDBJ whole genome shotgun (WGS) entry which is preliminary data.</text>
</comment>
<feature type="region of interest" description="Disordered" evidence="1">
    <location>
        <begin position="171"/>
        <end position="193"/>
    </location>
</feature>
<protein>
    <submittedName>
        <fullName evidence="2">Uncharacterized protein</fullName>
    </submittedName>
</protein>
<dbReference type="AlphaFoldDB" id="A0A5M6DA96"/>
<dbReference type="RefSeq" id="WP_161604383.1">
    <property type="nucleotide sequence ID" value="NZ_VWOX01000004.1"/>
</dbReference>
<evidence type="ECO:0000313" key="3">
    <source>
        <dbReference type="Proteomes" id="UP000324479"/>
    </source>
</evidence>
<evidence type="ECO:0000256" key="1">
    <source>
        <dbReference type="SAM" id="MobiDB-lite"/>
    </source>
</evidence>
<sequence>MHVTLRDGSVLAGTLHAADEPGVVMLESESLGEALQIPLMNLRRAESDLSTTGAENEFAFELNDQSRVVGKLLSWERDAIQIQSRDLGEVTLDVGEVVSVVAAPQVRRRLQSLRNADGRWQPADGWSDPKGALECAVPGSSIVGWLDLPPKFQLQLRIRCEGEPDFELALGDRLNDERSRDGAGQGGRPRVGSLAVRPSERFSTHVNWLGQSLSLVRANPSVSDTAVAGLAQAEDELRLTLFVDQTAGRMAAYRDGIQLAAVALEDEQPILHRSISLASHGDPLRVEQFDVLQWDGELPLSRRLPDRFTLGRDGNVIGQAAVAFDPESRRFRIADQWVSSENVLRMRLSLVETDVVTDDAVRAEQAEILLADQSRLVGNFLGDDDQHRIRFRWGSARTVTPITPSRLVRILGPADGGDTTSSSDHWLIADELRLRGRLIEGLAAEGGFAWRSAMFRQQVELPIERRWTIQLRERSDVPEPRSAGQKSTRDLTAGEDAPDASSLLDASVECECVELTSGDILPGQVMRIGADRVVFRNRWGGEVTIDRGQILGVSLKAQVRVQTLGLDPLLTVPRNQAGDPPTHLFVSVTGDLLRGRLLSLDDKRCQVEVRSVQRSLPREAVARILFLDPATGVDDSCRLVLRGMQGVRLGLPSATLEGQKLTAHHAVAGDLRIPLESLQSIASGPRNYRENQPETPQLRPAKQPRTFDRDPPRQETPPPTETPER</sequence>
<accession>A0A5M6DA96</accession>
<keyword evidence="3" id="KW-1185">Reference proteome</keyword>
<gene>
    <name evidence="2" type="ORF">FYK55_08960</name>
</gene>
<evidence type="ECO:0000313" key="2">
    <source>
        <dbReference type="EMBL" id="KAA5544451.1"/>
    </source>
</evidence>
<name>A0A5M6DA96_9BACT</name>
<proteinExistence type="predicted"/>
<feature type="compositionally biased region" description="Pro residues" evidence="1">
    <location>
        <begin position="714"/>
        <end position="725"/>
    </location>
</feature>